<dbReference type="OrthoDB" id="3267321at2"/>
<accession>A0A553K252</accession>
<gene>
    <name evidence="10" type="ORF">FOJ82_06625</name>
</gene>
<proteinExistence type="predicted"/>
<dbReference type="InterPro" id="IPR003369">
    <property type="entry name" value="TatA/B/E"/>
</dbReference>
<dbReference type="NCBIfam" id="NF002375">
    <property type="entry name" value="PRK01371.1-2"/>
    <property type="match status" value="1"/>
</dbReference>
<dbReference type="GO" id="GO:0016020">
    <property type="term" value="C:membrane"/>
    <property type="evidence" value="ECO:0007669"/>
    <property type="project" value="UniProtKB-ARBA"/>
</dbReference>
<keyword evidence="6" id="KW-0811">Translocation</keyword>
<evidence type="ECO:0000256" key="5">
    <source>
        <dbReference type="ARBA" id="ARBA00022989"/>
    </source>
</evidence>
<keyword evidence="11" id="KW-1185">Reference proteome</keyword>
<evidence type="ECO:0000256" key="8">
    <source>
        <dbReference type="SAM" id="MobiDB-lite"/>
    </source>
</evidence>
<reference evidence="10 11" key="1">
    <citation type="submission" date="2019-07" db="EMBL/GenBank/DDBJ databases">
        <authorList>
            <person name="Zhou L.-Y."/>
        </authorList>
    </citation>
    <scope>NUCLEOTIDE SEQUENCE [LARGE SCALE GENOMIC DNA]</scope>
    <source>
        <strain evidence="10 11">YIM 101269</strain>
    </source>
</reference>
<keyword evidence="5 9" id="KW-1133">Transmembrane helix</keyword>
<organism evidence="10 11">
    <name type="scientific">Tessaracoccus rhinocerotis</name>
    <dbReference type="NCBI Taxonomy" id="1689449"/>
    <lineage>
        <taxon>Bacteria</taxon>
        <taxon>Bacillati</taxon>
        <taxon>Actinomycetota</taxon>
        <taxon>Actinomycetes</taxon>
        <taxon>Propionibacteriales</taxon>
        <taxon>Propionibacteriaceae</taxon>
        <taxon>Tessaracoccus</taxon>
    </lineage>
</organism>
<evidence type="ECO:0000256" key="6">
    <source>
        <dbReference type="ARBA" id="ARBA00023010"/>
    </source>
</evidence>
<dbReference type="PRINTS" id="PR01506">
    <property type="entry name" value="TATBPROTEIN"/>
</dbReference>
<name>A0A553K252_9ACTN</name>
<protein>
    <submittedName>
        <fullName evidence="10">Sec-independent protein translocase subunit TatB</fullName>
    </submittedName>
</protein>
<keyword evidence="4" id="KW-0653">Protein transport</keyword>
<evidence type="ECO:0000313" key="11">
    <source>
        <dbReference type="Proteomes" id="UP000317638"/>
    </source>
</evidence>
<evidence type="ECO:0000256" key="9">
    <source>
        <dbReference type="SAM" id="Phobius"/>
    </source>
</evidence>
<dbReference type="Proteomes" id="UP000317638">
    <property type="component" value="Unassembled WGS sequence"/>
</dbReference>
<dbReference type="AlphaFoldDB" id="A0A553K252"/>
<feature type="region of interest" description="Disordered" evidence="8">
    <location>
        <begin position="115"/>
        <end position="141"/>
    </location>
</feature>
<feature type="transmembrane region" description="Helical" evidence="9">
    <location>
        <begin position="6"/>
        <end position="22"/>
    </location>
</feature>
<dbReference type="RefSeq" id="WP_143937675.1">
    <property type="nucleotide sequence ID" value="NZ_VKKG01000002.1"/>
</dbReference>
<evidence type="ECO:0000256" key="7">
    <source>
        <dbReference type="ARBA" id="ARBA00023136"/>
    </source>
</evidence>
<comment type="subcellular location">
    <subcellularLocation>
        <location evidence="1">Membrane</location>
        <topology evidence="1">Single-pass membrane protein</topology>
    </subcellularLocation>
</comment>
<evidence type="ECO:0000256" key="4">
    <source>
        <dbReference type="ARBA" id="ARBA00022927"/>
    </source>
</evidence>
<evidence type="ECO:0000256" key="3">
    <source>
        <dbReference type="ARBA" id="ARBA00022692"/>
    </source>
</evidence>
<sequence length="141" mass="15002">MFGIDAVELVLLIALAVILFGPEKLPQFAKKAARVVVYLRGIANNAQTQLRSELGPEYADLEIKDLNPKAFVAKHMSAEIQAIEEARADLANAKTTVTSAATMAKQETRSATTQAAAAIKDKNSTAAATVDSPVLFDDEAT</sequence>
<keyword evidence="2" id="KW-0813">Transport</keyword>
<dbReference type="GO" id="GO:0015031">
    <property type="term" value="P:protein transport"/>
    <property type="evidence" value="ECO:0007669"/>
    <property type="project" value="UniProtKB-KW"/>
</dbReference>
<comment type="caution">
    <text evidence="10">The sequence shown here is derived from an EMBL/GenBank/DDBJ whole genome shotgun (WGS) entry which is preliminary data.</text>
</comment>
<keyword evidence="3 9" id="KW-0812">Transmembrane</keyword>
<evidence type="ECO:0000256" key="2">
    <source>
        <dbReference type="ARBA" id="ARBA00022448"/>
    </source>
</evidence>
<dbReference type="Pfam" id="PF02416">
    <property type="entry name" value="TatA_B_E"/>
    <property type="match status" value="1"/>
</dbReference>
<dbReference type="Gene3D" id="1.20.5.3310">
    <property type="match status" value="1"/>
</dbReference>
<keyword evidence="7 9" id="KW-0472">Membrane</keyword>
<dbReference type="NCBIfam" id="NF002377">
    <property type="entry name" value="PRK01371.1-4"/>
    <property type="match status" value="1"/>
</dbReference>
<dbReference type="EMBL" id="VKKG01000002">
    <property type="protein sequence ID" value="TRY18783.1"/>
    <property type="molecule type" value="Genomic_DNA"/>
</dbReference>
<evidence type="ECO:0000313" key="10">
    <source>
        <dbReference type="EMBL" id="TRY18783.1"/>
    </source>
</evidence>
<evidence type="ECO:0000256" key="1">
    <source>
        <dbReference type="ARBA" id="ARBA00004167"/>
    </source>
</evidence>